<reference evidence="7" key="1">
    <citation type="submission" date="2025-08" db="UniProtKB">
        <authorList>
            <consortium name="RefSeq"/>
        </authorList>
    </citation>
    <scope>IDENTIFICATION</scope>
    <source>
        <strain evidence="7">USDA-PBARC FA_bdor</strain>
        <tissue evidence="7">Whole organism</tissue>
    </source>
</reference>
<feature type="coiled-coil region" evidence="2">
    <location>
        <begin position="426"/>
        <end position="453"/>
    </location>
</feature>
<proteinExistence type="inferred from homology"/>
<dbReference type="InterPro" id="IPR045246">
    <property type="entry name" value="Piwi_ago-like"/>
</dbReference>
<dbReference type="SMART" id="SM00950">
    <property type="entry name" value="Piwi"/>
    <property type="match status" value="1"/>
</dbReference>
<protein>
    <submittedName>
        <fullName evidence="7">Protein argonaute-2 isoform X1</fullName>
    </submittedName>
</protein>
<dbReference type="InterPro" id="IPR032472">
    <property type="entry name" value="ArgoL2"/>
</dbReference>
<feature type="compositionally biased region" description="Polar residues" evidence="3">
    <location>
        <begin position="181"/>
        <end position="193"/>
    </location>
</feature>
<keyword evidence="6" id="KW-1185">Reference proteome</keyword>
<evidence type="ECO:0000313" key="6">
    <source>
        <dbReference type="Proteomes" id="UP000694866"/>
    </source>
</evidence>
<feature type="region of interest" description="Disordered" evidence="3">
    <location>
        <begin position="1"/>
        <end position="208"/>
    </location>
</feature>
<evidence type="ECO:0000256" key="2">
    <source>
        <dbReference type="SAM" id="Coils"/>
    </source>
</evidence>
<dbReference type="SMART" id="SM01163">
    <property type="entry name" value="DUF1785"/>
    <property type="match status" value="1"/>
</dbReference>
<dbReference type="Gene3D" id="2.170.260.10">
    <property type="entry name" value="paz domain"/>
    <property type="match status" value="1"/>
</dbReference>
<dbReference type="Gene3D" id="3.30.420.10">
    <property type="entry name" value="Ribonuclease H-like superfamily/Ribonuclease H"/>
    <property type="match status" value="1"/>
</dbReference>
<dbReference type="SUPFAM" id="SSF53098">
    <property type="entry name" value="Ribonuclease H-like"/>
    <property type="match status" value="1"/>
</dbReference>
<feature type="compositionally biased region" description="Low complexity" evidence="3">
    <location>
        <begin position="22"/>
        <end position="36"/>
    </location>
</feature>
<dbReference type="InterPro" id="IPR032474">
    <property type="entry name" value="Argonaute_N"/>
</dbReference>
<evidence type="ECO:0000256" key="3">
    <source>
        <dbReference type="SAM" id="MobiDB-lite"/>
    </source>
</evidence>
<organism evidence="6 7">
    <name type="scientific">Fopius arisanus</name>
    <dbReference type="NCBI Taxonomy" id="64838"/>
    <lineage>
        <taxon>Eukaryota</taxon>
        <taxon>Metazoa</taxon>
        <taxon>Ecdysozoa</taxon>
        <taxon>Arthropoda</taxon>
        <taxon>Hexapoda</taxon>
        <taxon>Insecta</taxon>
        <taxon>Pterygota</taxon>
        <taxon>Neoptera</taxon>
        <taxon>Endopterygota</taxon>
        <taxon>Hymenoptera</taxon>
        <taxon>Apocrita</taxon>
        <taxon>Ichneumonoidea</taxon>
        <taxon>Braconidae</taxon>
        <taxon>Opiinae</taxon>
        <taxon>Fopius</taxon>
    </lineage>
</organism>
<dbReference type="InterPro" id="IPR036085">
    <property type="entry name" value="PAZ_dom_sf"/>
</dbReference>
<name>A0A9R1U3H4_9HYME</name>
<dbReference type="Proteomes" id="UP000694866">
    <property type="component" value="Unplaced"/>
</dbReference>
<evidence type="ECO:0000313" key="7">
    <source>
        <dbReference type="RefSeq" id="XP_011307691.1"/>
    </source>
</evidence>
<feature type="compositionally biased region" description="Low complexity" evidence="3">
    <location>
        <begin position="108"/>
        <end position="120"/>
    </location>
</feature>
<dbReference type="GO" id="GO:0003723">
    <property type="term" value="F:RNA binding"/>
    <property type="evidence" value="ECO:0007669"/>
    <property type="project" value="InterPro"/>
</dbReference>
<dbReference type="Pfam" id="PF08699">
    <property type="entry name" value="ArgoL1"/>
    <property type="match status" value="1"/>
</dbReference>
<feature type="domain" description="Piwi" evidence="5">
    <location>
        <begin position="706"/>
        <end position="1008"/>
    </location>
</feature>
<comment type="similarity">
    <text evidence="1">Belongs to the argonaute family.</text>
</comment>
<evidence type="ECO:0000259" key="4">
    <source>
        <dbReference type="PROSITE" id="PS50821"/>
    </source>
</evidence>
<dbReference type="PROSITE" id="PS50821">
    <property type="entry name" value="PAZ"/>
    <property type="match status" value="1"/>
</dbReference>
<dbReference type="PANTHER" id="PTHR22891">
    <property type="entry name" value="EUKARYOTIC TRANSLATION INITIATION FACTOR 2C"/>
    <property type="match status" value="1"/>
</dbReference>
<accession>A0A9R1U3H4</accession>
<dbReference type="GeneID" id="105269274"/>
<evidence type="ECO:0000256" key="1">
    <source>
        <dbReference type="RuleBase" id="RU361178"/>
    </source>
</evidence>
<dbReference type="InterPro" id="IPR036397">
    <property type="entry name" value="RNaseH_sf"/>
</dbReference>
<dbReference type="Pfam" id="PF16486">
    <property type="entry name" value="ArgoN"/>
    <property type="match status" value="1"/>
</dbReference>
<dbReference type="Pfam" id="PF02170">
    <property type="entry name" value="PAZ"/>
    <property type="match status" value="1"/>
</dbReference>
<feature type="compositionally biased region" description="Low complexity" evidence="3">
    <location>
        <begin position="164"/>
        <end position="174"/>
    </location>
</feature>
<feature type="compositionally biased region" description="Low complexity" evidence="3">
    <location>
        <begin position="147"/>
        <end position="157"/>
    </location>
</feature>
<evidence type="ECO:0000259" key="5">
    <source>
        <dbReference type="PROSITE" id="PS50822"/>
    </source>
</evidence>
<dbReference type="SUPFAM" id="SSF101690">
    <property type="entry name" value="PAZ domain"/>
    <property type="match status" value="1"/>
</dbReference>
<feature type="compositionally biased region" description="Low complexity" evidence="3">
    <location>
        <begin position="127"/>
        <end position="138"/>
    </location>
</feature>
<dbReference type="CDD" id="cd04657">
    <property type="entry name" value="Piwi_ago-like"/>
    <property type="match status" value="1"/>
</dbReference>
<feature type="domain" description="PAZ" evidence="4">
    <location>
        <begin position="428"/>
        <end position="542"/>
    </location>
</feature>
<dbReference type="Pfam" id="PF02171">
    <property type="entry name" value="Piwi"/>
    <property type="match status" value="1"/>
</dbReference>
<dbReference type="PROSITE" id="PS50822">
    <property type="entry name" value="PIWI"/>
    <property type="match status" value="1"/>
</dbReference>
<dbReference type="InterPro" id="IPR012337">
    <property type="entry name" value="RNaseH-like_sf"/>
</dbReference>
<keyword evidence="2" id="KW-0175">Coiled coil</keyword>
<dbReference type="SMART" id="SM00949">
    <property type="entry name" value="PAZ"/>
    <property type="match status" value="1"/>
</dbReference>
<dbReference type="OrthoDB" id="10252740at2759"/>
<sequence>MGRNGKKKGRTGEGGGREDGGESSQQPPGQQQERSQTAPPRSAQRAPGIITTAPPPSRPSFGPAGQDVARTTTQMEGLTLEQRGRGRGMGLGQGESRRGRGGQGAGRGQRPPQQEQQPQISMPPQPAQSRPQSQATAQGAWSGRGQGPPQQQQQPQISMPPQPAQSRPQSQAPSTTRDSDTASVKSDTGSSPSKALPKPVGIDKKSLDVKTKNHLLAQIPKRKNPYQAGTQGRRIQVETNMLSIVFNQKLKIPVIHYDVTFDPDKPKFLKKLAFAKMREQNFPRNYPAFDGRKNAYAAGELPFGSQTTATVTVFDEERQQNREVTVTMKIVNVIDISWLLNVKPGLAESDRNETTMQAVDIIMRSASFDRSIQAGKSFFNQPRNAMNLGGGMELWSGLFQSAVLGWKPYFNVDVAFKAFPKNQPVMDTMMELCSTYREECRQLNAQIVQFNREKIEVFFKTLKVIYQLPGHPTTKRTVGVNGLGRSAREATFELENGEVTTVLAYFKGAKKYTIKYPDLPCLWVGSRNKHNLVPIELCTVAPGLITNKKLDENQTREMIRETAKDTKTRKNRIKEAFQAMGFNQHPTMQEFGISINPQFETIDARVLNPPTLLDQREIRPAKGVWRANAFRTALNLEEKSWTILNLSRTTDDRLYNFVSELTKQAMRNGMIIGAPVTPFTTMKPPTRDIRELQNYLHNHKKGNLKLLFVVIPGHGQDVYPKVKQVAELTVGCLTQCIKDNTINRFNSMTAGNILLKVNSKLNGVNHTFQQNSKPDCLKVPCIIFGADVTHPSPDAKETPSIAAVAASHDPTAFRYNVVIQLQPPRQELIIHLEEIVYKQIRIFEEKNKCKPQKIMFYRDGVSEGQFTQVMHFELQAMRNACRKLDPNYQPKITFLVVQKRHHIRFFPTDPKNSDDRNGNVQAGTVVDTNITHPSHIDFYLVSHASIQGTARPTKYRCLWDDNDMSEDSIEQLTYYLCHMFSRCTRSVSYPAPTYYAHLAAFRARSLTHGVNINVANLEHEQRNRLTIKDELISKNPMFFV</sequence>
<dbReference type="InterPro" id="IPR003165">
    <property type="entry name" value="Piwi"/>
</dbReference>
<dbReference type="Pfam" id="PF16488">
    <property type="entry name" value="ArgoL2"/>
    <property type="match status" value="1"/>
</dbReference>
<dbReference type="RefSeq" id="XP_011307691.1">
    <property type="nucleotide sequence ID" value="XM_011309389.1"/>
</dbReference>
<dbReference type="KEGG" id="fas:105269274"/>
<dbReference type="AlphaFoldDB" id="A0A9R1U3H4"/>
<dbReference type="Gene3D" id="3.40.50.2300">
    <property type="match status" value="1"/>
</dbReference>
<dbReference type="CTD" id="27161"/>
<gene>
    <name evidence="7" type="primary">LOC105269274</name>
</gene>
<dbReference type="CDD" id="cd02846">
    <property type="entry name" value="PAZ_argonaute_like"/>
    <property type="match status" value="1"/>
</dbReference>
<dbReference type="InterPro" id="IPR003100">
    <property type="entry name" value="PAZ_dom"/>
</dbReference>
<dbReference type="InterPro" id="IPR014811">
    <property type="entry name" value="ArgoL1"/>
</dbReference>
<dbReference type="GO" id="GO:0034587">
    <property type="term" value="P:piRNA processing"/>
    <property type="evidence" value="ECO:0007669"/>
    <property type="project" value="UniProtKB-ARBA"/>
</dbReference>